<dbReference type="InterPro" id="IPR036388">
    <property type="entry name" value="WH-like_DNA-bd_sf"/>
</dbReference>
<dbReference type="RefSeq" id="WP_139177028.1">
    <property type="nucleotide sequence ID" value="NZ_FNHE01000002.1"/>
</dbReference>
<accession>A0A1G9S234</accession>
<evidence type="ECO:0000313" key="3">
    <source>
        <dbReference type="EMBL" id="SDL90237.1"/>
    </source>
</evidence>
<dbReference type="InterPro" id="IPR024967">
    <property type="entry name" value="DNA-bd_IS481-type"/>
</dbReference>
<dbReference type="Pfam" id="PF13011">
    <property type="entry name" value="LZ_Tnp_IS481"/>
    <property type="match status" value="1"/>
</dbReference>
<evidence type="ECO:0000256" key="1">
    <source>
        <dbReference type="SAM" id="MobiDB-lite"/>
    </source>
</evidence>
<dbReference type="InterPro" id="IPR009057">
    <property type="entry name" value="Homeodomain-like_sf"/>
</dbReference>
<organism evidence="4 5">
    <name type="scientific">Geodermatophilus siccatus</name>
    <dbReference type="NCBI Taxonomy" id="1137991"/>
    <lineage>
        <taxon>Bacteria</taxon>
        <taxon>Bacillati</taxon>
        <taxon>Actinomycetota</taxon>
        <taxon>Actinomycetes</taxon>
        <taxon>Geodermatophilales</taxon>
        <taxon>Geodermatophilaceae</taxon>
        <taxon>Geodermatophilus</taxon>
    </lineage>
</organism>
<dbReference type="EMBL" id="FNHE01000004">
    <property type="protein sequence ID" value="SDM29553.1"/>
    <property type="molecule type" value="Genomic_DNA"/>
</dbReference>
<feature type="non-terminal residue" evidence="4">
    <location>
        <position position="80"/>
    </location>
</feature>
<dbReference type="EMBL" id="FNHE01000002">
    <property type="protein sequence ID" value="SDL90237.1"/>
    <property type="molecule type" value="Genomic_DNA"/>
</dbReference>
<reference evidence="4" key="1">
    <citation type="submission" date="2016-10" db="EMBL/GenBank/DDBJ databases">
        <authorList>
            <person name="de Groot N.N."/>
        </authorList>
    </citation>
    <scope>NUCLEOTIDE SEQUENCE [LARGE SCALE GENOMIC DNA]</scope>
    <source>
        <strain evidence="4">DSM 45419</strain>
    </source>
</reference>
<feature type="region of interest" description="Disordered" evidence="1">
    <location>
        <begin position="52"/>
        <end position="80"/>
    </location>
</feature>
<dbReference type="AlphaFoldDB" id="A0A1G9S234"/>
<gene>
    <name evidence="3" type="ORF">SAMN05660642_01189</name>
    <name evidence="4" type="ORF">SAMN05660642_02174</name>
</gene>
<evidence type="ECO:0000259" key="2">
    <source>
        <dbReference type="Pfam" id="PF13011"/>
    </source>
</evidence>
<dbReference type="Proteomes" id="UP000198680">
    <property type="component" value="Unassembled WGS sequence"/>
</dbReference>
<dbReference type="Gene3D" id="1.10.10.10">
    <property type="entry name" value="Winged helix-like DNA-binding domain superfamily/Winged helix DNA-binding domain"/>
    <property type="match status" value="1"/>
</dbReference>
<dbReference type="OrthoDB" id="568335at2"/>
<evidence type="ECO:0000313" key="4">
    <source>
        <dbReference type="EMBL" id="SDM29553.1"/>
    </source>
</evidence>
<reference evidence="5" key="2">
    <citation type="submission" date="2016-10" db="EMBL/GenBank/DDBJ databases">
        <authorList>
            <person name="Varghese N."/>
            <person name="Submissions S."/>
        </authorList>
    </citation>
    <scope>NUCLEOTIDE SEQUENCE [LARGE SCALE GENOMIC DNA]</scope>
    <source>
        <strain evidence="5">DSM 45419</strain>
    </source>
</reference>
<protein>
    <submittedName>
        <fullName evidence="4">Leucine-zipper of insertion element IS481</fullName>
    </submittedName>
</protein>
<feature type="domain" description="DNA-binding" evidence="2">
    <location>
        <begin position="3"/>
        <end position="75"/>
    </location>
</feature>
<keyword evidence="5" id="KW-1185">Reference proteome</keyword>
<dbReference type="SUPFAM" id="SSF46689">
    <property type="entry name" value="Homeodomain-like"/>
    <property type="match status" value="1"/>
</dbReference>
<name>A0A1G9S234_9ACTN</name>
<proteinExistence type="predicted"/>
<sequence>MAHANARTTVFARTLIVDRVLAGHRPGEVAKQLGVSRQTVHKWVRRWRAEGEAGLADRSSRPHRMPRQTSPETVAAIVAA</sequence>
<dbReference type="STRING" id="1137991.SAMN05660642_01189"/>
<evidence type="ECO:0000313" key="5">
    <source>
        <dbReference type="Proteomes" id="UP000198680"/>
    </source>
</evidence>